<evidence type="ECO:0000256" key="1">
    <source>
        <dbReference type="ARBA" id="ARBA00004236"/>
    </source>
</evidence>
<keyword evidence="8" id="KW-0472">Membrane</keyword>
<keyword evidence="4" id="KW-1003">Cell membrane</keyword>
<dbReference type="CDD" id="cd03225">
    <property type="entry name" value="ABC_cobalt_CbiO_domain1"/>
    <property type="match status" value="2"/>
</dbReference>
<dbReference type="PROSITE" id="PS00211">
    <property type="entry name" value="ABC_TRANSPORTER_1"/>
    <property type="match status" value="2"/>
</dbReference>
<name>A0A1Y6K6C5_9CHLR</name>
<dbReference type="Gene3D" id="3.40.50.300">
    <property type="entry name" value="P-loop containing nucleotide triphosphate hydrolases"/>
    <property type="match status" value="2"/>
</dbReference>
<accession>A0A1Y6K6C5</accession>
<dbReference type="SMART" id="SM00382">
    <property type="entry name" value="AAA"/>
    <property type="match status" value="2"/>
</dbReference>
<dbReference type="FunFam" id="3.40.50.300:FF:000224">
    <property type="entry name" value="Energy-coupling factor transporter ATP-binding protein EcfA"/>
    <property type="match status" value="2"/>
</dbReference>
<dbReference type="Proteomes" id="UP000195514">
    <property type="component" value="Chromosome I"/>
</dbReference>
<dbReference type="InterPro" id="IPR027417">
    <property type="entry name" value="P-loop_NTPase"/>
</dbReference>
<dbReference type="NCBIfam" id="NF010167">
    <property type="entry name" value="PRK13648.1"/>
    <property type="match status" value="2"/>
</dbReference>
<protein>
    <submittedName>
        <fullName evidence="10">Putative cobalt ABC transporter ATP-binding protein</fullName>
    </submittedName>
</protein>
<feature type="domain" description="ABC transporter" evidence="9">
    <location>
        <begin position="300"/>
        <end position="539"/>
    </location>
</feature>
<keyword evidence="3" id="KW-0813">Transport</keyword>
<gene>
    <name evidence="10" type="ORF">CFX1CAM_1332</name>
</gene>
<dbReference type="KEGG" id="abat:CFX1CAM_1332"/>
<dbReference type="AlphaFoldDB" id="A0A1Y6K6C5"/>
<evidence type="ECO:0000259" key="9">
    <source>
        <dbReference type="PROSITE" id="PS50893"/>
    </source>
</evidence>
<dbReference type="InterPro" id="IPR017871">
    <property type="entry name" value="ABC_transporter-like_CS"/>
</dbReference>
<keyword evidence="5" id="KW-0547">Nucleotide-binding</keyword>
<evidence type="ECO:0000256" key="8">
    <source>
        <dbReference type="ARBA" id="ARBA00023136"/>
    </source>
</evidence>
<evidence type="ECO:0000313" key="10">
    <source>
        <dbReference type="EMBL" id="SMX54397.1"/>
    </source>
</evidence>
<dbReference type="InterPro" id="IPR003593">
    <property type="entry name" value="AAA+_ATPase"/>
</dbReference>
<keyword evidence="11" id="KW-1185">Reference proteome</keyword>
<dbReference type="Pfam" id="PF00005">
    <property type="entry name" value="ABC_tran"/>
    <property type="match status" value="2"/>
</dbReference>
<evidence type="ECO:0000256" key="4">
    <source>
        <dbReference type="ARBA" id="ARBA00022475"/>
    </source>
</evidence>
<dbReference type="OrthoDB" id="501320at2"/>
<sequence>MTALIQIEDLHYRPDATDQAAPEILRGIDLSIEAGSLVAIIGENGSGKTTLLKHVNGLLVPTKGRVVIDGLDTRQNENLPRLRTIVGMVYQNPADQIVASTVAEDIAFGLENINLPSAEIQKRVEEQLRTVGMFEAAERPPHLLSGGQIQKVALAGVLARQPRVILFDEPTSMLDSLARQTFLQTVRKLRQNGMTIVYITHHMEETISADQIVAMHFGRIILSGTPTEVFAQREKLREAGLEIPGVTRIADEFHALGWKIPVPVLETQILKNALPFYYGKNSATQPLKKTYGIESSRSLIEFQNVHYTYLSGSPLAQQALNGVDLTISEASVHGLAGANGSGKSTLLQHINGILRPDLGHVRVGNFLLDDPRTALRDVVQRAGLVFQNPETQFFETFVGDEIAYGPKQFAMQDIKERVRHAMEMVGLGFDAFKDRRLETLSGGERRKVALASTLVLDQDILLFDEPTAGMDPRARAELMALFRALQKKRKTLIIASHRLEEIAEIADELSIMQSGKVTHTGSCSQVITNAVALSNASLSPPLAVDIARTLIAQQWPIDIEKSYTPGLLMSSIKDCLHE</sequence>
<comment type="similarity">
    <text evidence="2">Belongs to the ABC transporter superfamily.</text>
</comment>
<dbReference type="PROSITE" id="PS50893">
    <property type="entry name" value="ABC_TRANSPORTER_2"/>
    <property type="match status" value="2"/>
</dbReference>
<dbReference type="GO" id="GO:0016887">
    <property type="term" value="F:ATP hydrolysis activity"/>
    <property type="evidence" value="ECO:0007669"/>
    <property type="project" value="InterPro"/>
</dbReference>
<dbReference type="GO" id="GO:0005524">
    <property type="term" value="F:ATP binding"/>
    <property type="evidence" value="ECO:0007669"/>
    <property type="project" value="UniProtKB-KW"/>
</dbReference>
<proteinExistence type="inferred from homology"/>
<organism evidence="10 11">
    <name type="scientific">Candidatus Brevifilum fermentans</name>
    <dbReference type="NCBI Taxonomy" id="1986204"/>
    <lineage>
        <taxon>Bacteria</taxon>
        <taxon>Bacillati</taxon>
        <taxon>Chloroflexota</taxon>
        <taxon>Anaerolineae</taxon>
        <taxon>Anaerolineales</taxon>
        <taxon>Anaerolineaceae</taxon>
        <taxon>Candidatus Brevifilum</taxon>
    </lineage>
</organism>
<evidence type="ECO:0000256" key="6">
    <source>
        <dbReference type="ARBA" id="ARBA00022840"/>
    </source>
</evidence>
<dbReference type="GO" id="GO:0043190">
    <property type="term" value="C:ATP-binding cassette (ABC) transporter complex"/>
    <property type="evidence" value="ECO:0007669"/>
    <property type="project" value="TreeGrafter"/>
</dbReference>
<evidence type="ECO:0000256" key="7">
    <source>
        <dbReference type="ARBA" id="ARBA00022967"/>
    </source>
</evidence>
<dbReference type="InterPro" id="IPR015856">
    <property type="entry name" value="ABC_transpr_CbiO/EcfA_su"/>
</dbReference>
<dbReference type="RefSeq" id="WP_087862244.1">
    <property type="nucleotide sequence ID" value="NZ_LT859958.1"/>
</dbReference>
<dbReference type="GO" id="GO:0042626">
    <property type="term" value="F:ATPase-coupled transmembrane transporter activity"/>
    <property type="evidence" value="ECO:0007669"/>
    <property type="project" value="TreeGrafter"/>
</dbReference>
<evidence type="ECO:0000256" key="3">
    <source>
        <dbReference type="ARBA" id="ARBA00022448"/>
    </source>
</evidence>
<evidence type="ECO:0000313" key="11">
    <source>
        <dbReference type="Proteomes" id="UP000195514"/>
    </source>
</evidence>
<reference evidence="11" key="1">
    <citation type="submission" date="2017-05" db="EMBL/GenBank/DDBJ databases">
        <authorList>
            <person name="Kirkegaard R."/>
            <person name="Mcilroy J S."/>
        </authorList>
    </citation>
    <scope>NUCLEOTIDE SEQUENCE [LARGE SCALE GENOMIC DNA]</scope>
</reference>
<keyword evidence="7" id="KW-1278">Translocase</keyword>
<dbReference type="PANTHER" id="PTHR43553">
    <property type="entry name" value="HEAVY METAL TRANSPORTER"/>
    <property type="match status" value="1"/>
</dbReference>
<comment type="subcellular location">
    <subcellularLocation>
        <location evidence="1">Cell membrane</location>
    </subcellularLocation>
</comment>
<dbReference type="EMBL" id="LT859958">
    <property type="protein sequence ID" value="SMX54397.1"/>
    <property type="molecule type" value="Genomic_DNA"/>
</dbReference>
<dbReference type="PANTHER" id="PTHR43553:SF24">
    <property type="entry name" value="ENERGY-COUPLING FACTOR TRANSPORTER ATP-BINDING PROTEIN ECFA1"/>
    <property type="match status" value="1"/>
</dbReference>
<evidence type="ECO:0000256" key="5">
    <source>
        <dbReference type="ARBA" id="ARBA00022741"/>
    </source>
</evidence>
<dbReference type="InterPro" id="IPR003439">
    <property type="entry name" value="ABC_transporter-like_ATP-bd"/>
</dbReference>
<feature type="domain" description="ABC transporter" evidence="9">
    <location>
        <begin position="5"/>
        <end position="242"/>
    </location>
</feature>
<dbReference type="SUPFAM" id="SSF52540">
    <property type="entry name" value="P-loop containing nucleoside triphosphate hydrolases"/>
    <property type="match status" value="2"/>
</dbReference>
<dbReference type="InterPro" id="IPR050095">
    <property type="entry name" value="ECF_ABC_transporter_ATP-bd"/>
</dbReference>
<keyword evidence="6 10" id="KW-0067">ATP-binding</keyword>
<evidence type="ECO:0000256" key="2">
    <source>
        <dbReference type="ARBA" id="ARBA00005417"/>
    </source>
</evidence>